<dbReference type="PANTHER" id="PTHR43742:SF6">
    <property type="entry name" value="OXIDOREDUCTASE YYAE-RELATED"/>
    <property type="match status" value="1"/>
</dbReference>
<protein>
    <submittedName>
        <fullName evidence="9">Molybdopterin-dependent oxidoreductase</fullName>
    </submittedName>
</protein>
<proteinExistence type="inferred from homology"/>
<keyword evidence="5" id="KW-0560">Oxidoreductase</keyword>
<dbReference type="EMBL" id="DXEU01000100">
    <property type="protein sequence ID" value="HIX52264.1"/>
    <property type="molecule type" value="Genomic_DNA"/>
</dbReference>
<dbReference type="Pfam" id="PF04879">
    <property type="entry name" value="Molybdop_Fe4S4"/>
    <property type="match status" value="1"/>
</dbReference>
<dbReference type="GO" id="GO:0051536">
    <property type="term" value="F:iron-sulfur cluster binding"/>
    <property type="evidence" value="ECO:0007669"/>
    <property type="project" value="UniProtKB-KW"/>
</dbReference>
<evidence type="ECO:0000256" key="4">
    <source>
        <dbReference type="ARBA" id="ARBA00022723"/>
    </source>
</evidence>
<dbReference type="InterPro" id="IPR006657">
    <property type="entry name" value="MoPterin_dinucl-bd_dom"/>
</dbReference>
<evidence type="ECO:0000256" key="3">
    <source>
        <dbReference type="ARBA" id="ARBA00022505"/>
    </source>
</evidence>
<evidence type="ECO:0000256" key="7">
    <source>
        <dbReference type="ARBA" id="ARBA00023014"/>
    </source>
</evidence>
<keyword evidence="3" id="KW-0500">Molybdenum</keyword>
<dbReference type="Gene3D" id="3.40.228.10">
    <property type="entry name" value="Dimethylsulfoxide Reductase, domain 2"/>
    <property type="match status" value="1"/>
</dbReference>
<dbReference type="Pfam" id="PF01568">
    <property type="entry name" value="Molydop_binding"/>
    <property type="match status" value="1"/>
</dbReference>
<evidence type="ECO:0000256" key="2">
    <source>
        <dbReference type="ARBA" id="ARBA00010312"/>
    </source>
</evidence>
<feature type="domain" description="4Fe-4S Mo/W bis-MGD-type" evidence="8">
    <location>
        <begin position="19"/>
        <end position="77"/>
    </location>
</feature>
<dbReference type="InterPro" id="IPR006963">
    <property type="entry name" value="Mopterin_OxRdtase_4Fe-4S_dom"/>
</dbReference>
<comment type="cofactor">
    <cofactor evidence="1">
        <name>Mo-bis(molybdopterin guanine dinucleotide)</name>
        <dbReference type="ChEBI" id="CHEBI:60539"/>
    </cofactor>
</comment>
<dbReference type="Gene3D" id="2.20.25.90">
    <property type="entry name" value="ADC-like domains"/>
    <property type="match status" value="1"/>
</dbReference>
<reference evidence="9" key="2">
    <citation type="submission" date="2021-04" db="EMBL/GenBank/DDBJ databases">
        <authorList>
            <person name="Gilroy R."/>
        </authorList>
    </citation>
    <scope>NUCLEOTIDE SEQUENCE</scope>
    <source>
        <strain evidence="9">ChiGjej4B4-12881</strain>
    </source>
</reference>
<gene>
    <name evidence="9" type="ORF">IAA28_05625</name>
</gene>
<evidence type="ECO:0000256" key="6">
    <source>
        <dbReference type="ARBA" id="ARBA00023004"/>
    </source>
</evidence>
<evidence type="ECO:0000313" key="10">
    <source>
        <dbReference type="Proteomes" id="UP000886780"/>
    </source>
</evidence>
<comment type="similarity">
    <text evidence="2">Belongs to the prokaryotic molybdopterin-containing oxidoreductase family.</text>
</comment>
<evidence type="ECO:0000256" key="1">
    <source>
        <dbReference type="ARBA" id="ARBA00001942"/>
    </source>
</evidence>
<dbReference type="Gene3D" id="2.40.40.20">
    <property type="match status" value="1"/>
</dbReference>
<dbReference type="Proteomes" id="UP000886780">
    <property type="component" value="Unassembled WGS sequence"/>
</dbReference>
<sequence>MERTEQLIKAKIPGKETGIEIRRTICDICCPSFHCGIDAYVKDGRVIKVEGTKGHPMNDGLLCTKGLSNREYIYRRDRILTPLKRVGERGEGKFQEITWEEAYRICAEKLNGWKEKEGADSVLFFGGYTKWFRPWLHRLAFSFGTENYATESSTCFTSGFMAWKIATGRGAKGDMAHCGVYLGWAFNPYHSRYLNGKKADEAKARGVKFIIVDPRITPAVEKLADIHLRPRGGTDGALALAMANILIQNNWIDREYIDRYVEGFDAFAEYVSGFNESNLEAITGVPYSQAVEACRMIHENRPMAINESSAPLAHHKNGMQNYRAIMALSAITGNYDRVGGQQPILHTYIHQASGFLTEEEEFVDEVRPAHARKPVGAERFPLWYETEREAQATDMARQILEEKPYPIRAVVALGMNLRMLPDTENIIRALKKLDFFVDTDLFMTDAAKYADIVLPACSSFERGEFKTYPGGYAVYTNPVIEPLGQAKSDAQILCELAEALGLDDELLKSGYENCIRYMIRNLSVTVEDLKANPLPTLVPERKPYQEGAYIRGGLDTKSGKFELDSSLIKDHPEWGLDSLPTYCDSLDGADEEKYPFALCAGARIPNAIHSRLHEVPWVRSLRPYPTADISLEDGKRLGIREGDDMEIYTEKGSITVKAHPTARVLPGTVYMYHGYREANVNGLLDGNHLDPYCGFPSYRSARCGIRKGGEDHGTDA</sequence>
<dbReference type="InterPro" id="IPR006655">
    <property type="entry name" value="Mopterin_OxRdtase_prok_CS"/>
</dbReference>
<dbReference type="GO" id="GO:0046872">
    <property type="term" value="F:metal ion binding"/>
    <property type="evidence" value="ECO:0007669"/>
    <property type="project" value="UniProtKB-KW"/>
</dbReference>
<dbReference type="SUPFAM" id="SSF50692">
    <property type="entry name" value="ADC-like"/>
    <property type="match status" value="1"/>
</dbReference>
<organism evidence="9 10">
    <name type="scientific">Candidatus Lachnoclostridium stercoripullorum</name>
    <dbReference type="NCBI Taxonomy" id="2838635"/>
    <lineage>
        <taxon>Bacteria</taxon>
        <taxon>Bacillati</taxon>
        <taxon>Bacillota</taxon>
        <taxon>Clostridia</taxon>
        <taxon>Lachnospirales</taxon>
        <taxon>Lachnospiraceae</taxon>
    </lineage>
</organism>
<evidence type="ECO:0000256" key="5">
    <source>
        <dbReference type="ARBA" id="ARBA00023002"/>
    </source>
</evidence>
<dbReference type="AlphaFoldDB" id="A0A9D1W4I5"/>
<evidence type="ECO:0000313" key="9">
    <source>
        <dbReference type="EMBL" id="HIX52264.1"/>
    </source>
</evidence>
<reference evidence="9" key="1">
    <citation type="journal article" date="2021" name="PeerJ">
        <title>Extensive microbial diversity within the chicken gut microbiome revealed by metagenomics and culture.</title>
        <authorList>
            <person name="Gilroy R."/>
            <person name="Ravi A."/>
            <person name="Getino M."/>
            <person name="Pursley I."/>
            <person name="Horton D.L."/>
            <person name="Alikhan N.F."/>
            <person name="Baker D."/>
            <person name="Gharbi K."/>
            <person name="Hall N."/>
            <person name="Watson M."/>
            <person name="Adriaenssens E.M."/>
            <person name="Foster-Nyarko E."/>
            <person name="Jarju S."/>
            <person name="Secka A."/>
            <person name="Antonio M."/>
            <person name="Oren A."/>
            <person name="Chaudhuri R.R."/>
            <person name="La Ragione R."/>
            <person name="Hildebrand F."/>
            <person name="Pallen M.J."/>
        </authorList>
    </citation>
    <scope>NUCLEOTIDE SEQUENCE</scope>
    <source>
        <strain evidence="9">ChiGjej4B4-12881</strain>
    </source>
</reference>
<comment type="caution">
    <text evidence="9">The sequence shown here is derived from an EMBL/GenBank/DDBJ whole genome shotgun (WGS) entry which is preliminary data.</text>
</comment>
<accession>A0A9D1W4I5</accession>
<dbReference type="SMART" id="SM00926">
    <property type="entry name" value="Molybdop_Fe4S4"/>
    <property type="match status" value="1"/>
</dbReference>
<dbReference type="Gene3D" id="3.40.50.740">
    <property type="match status" value="1"/>
</dbReference>
<dbReference type="PROSITE" id="PS51669">
    <property type="entry name" value="4FE4S_MOW_BIS_MGD"/>
    <property type="match status" value="1"/>
</dbReference>
<name>A0A9D1W4I5_9FIRM</name>
<dbReference type="InterPro" id="IPR009010">
    <property type="entry name" value="Asp_de-COase-like_dom_sf"/>
</dbReference>
<keyword evidence="6" id="KW-0408">Iron</keyword>
<keyword evidence="4" id="KW-0479">Metal-binding</keyword>
<dbReference type="InterPro" id="IPR050612">
    <property type="entry name" value="Prok_Mopterin_Oxidored"/>
</dbReference>
<dbReference type="GO" id="GO:0016491">
    <property type="term" value="F:oxidoreductase activity"/>
    <property type="evidence" value="ECO:0007669"/>
    <property type="project" value="UniProtKB-KW"/>
</dbReference>
<dbReference type="InterPro" id="IPR006656">
    <property type="entry name" value="Mopterin_OxRdtase"/>
</dbReference>
<evidence type="ECO:0000259" key="8">
    <source>
        <dbReference type="PROSITE" id="PS51669"/>
    </source>
</evidence>
<keyword evidence="7" id="KW-0411">Iron-sulfur</keyword>
<dbReference type="SUPFAM" id="SSF53706">
    <property type="entry name" value="Formate dehydrogenase/DMSO reductase, domains 1-3"/>
    <property type="match status" value="1"/>
</dbReference>
<dbReference type="GO" id="GO:0043546">
    <property type="term" value="F:molybdopterin cofactor binding"/>
    <property type="evidence" value="ECO:0007669"/>
    <property type="project" value="InterPro"/>
</dbReference>
<dbReference type="PROSITE" id="PS00490">
    <property type="entry name" value="MOLYBDOPTERIN_PROK_2"/>
    <property type="match status" value="1"/>
</dbReference>
<dbReference type="PANTHER" id="PTHR43742">
    <property type="entry name" value="TRIMETHYLAMINE-N-OXIDE REDUCTASE"/>
    <property type="match status" value="1"/>
</dbReference>
<dbReference type="Pfam" id="PF00384">
    <property type="entry name" value="Molybdopterin"/>
    <property type="match status" value="1"/>
</dbReference>